<name>A0ABW5Z132_9SPHI</name>
<dbReference type="InterPro" id="IPR017825">
    <property type="entry name" value="Lycopene_cyclase_dom"/>
</dbReference>
<keyword evidence="4" id="KW-0125">Carotenoid biosynthesis</keyword>
<evidence type="ECO:0000256" key="2">
    <source>
        <dbReference type="ARBA" id="ARBA00004829"/>
    </source>
</evidence>
<dbReference type="EMBL" id="JBHUPE010000007">
    <property type="protein sequence ID" value="MFD2905703.1"/>
    <property type="molecule type" value="Genomic_DNA"/>
</dbReference>
<evidence type="ECO:0000256" key="5">
    <source>
        <dbReference type="ARBA" id="ARBA00022989"/>
    </source>
</evidence>
<dbReference type="RefSeq" id="WP_380922465.1">
    <property type="nucleotide sequence ID" value="NZ_JBHUPE010000007.1"/>
</dbReference>
<keyword evidence="3" id="KW-0812">Transmembrane</keyword>
<evidence type="ECO:0000256" key="1">
    <source>
        <dbReference type="ARBA" id="ARBA00004141"/>
    </source>
</evidence>
<feature type="domain" description="Lycopene cyclase" evidence="8">
    <location>
        <begin position="7"/>
        <end position="53"/>
    </location>
</feature>
<dbReference type="Pfam" id="PF18916">
    <property type="entry name" value="Lycopene_cyc"/>
    <property type="match status" value="1"/>
</dbReference>
<gene>
    <name evidence="9" type="ORF">ACFS6I_17375</name>
</gene>
<reference evidence="10" key="1">
    <citation type="journal article" date="2019" name="Int. J. Syst. Evol. Microbiol.">
        <title>The Global Catalogue of Microorganisms (GCM) 10K type strain sequencing project: providing services to taxonomists for standard genome sequencing and annotation.</title>
        <authorList>
            <consortium name="The Broad Institute Genomics Platform"/>
            <consortium name="The Broad Institute Genome Sequencing Center for Infectious Disease"/>
            <person name="Wu L."/>
            <person name="Ma J."/>
        </authorList>
    </citation>
    <scope>NUCLEOTIDE SEQUENCE [LARGE SCALE GENOMIC DNA]</scope>
    <source>
        <strain evidence="10">KCTC 22209</strain>
    </source>
</reference>
<evidence type="ECO:0000256" key="7">
    <source>
        <dbReference type="ARBA" id="ARBA00023235"/>
    </source>
</evidence>
<evidence type="ECO:0000313" key="9">
    <source>
        <dbReference type="EMBL" id="MFD2905703.1"/>
    </source>
</evidence>
<evidence type="ECO:0000313" key="10">
    <source>
        <dbReference type="Proteomes" id="UP001597509"/>
    </source>
</evidence>
<accession>A0ABW5Z132</accession>
<dbReference type="Proteomes" id="UP001597509">
    <property type="component" value="Unassembled WGS sequence"/>
</dbReference>
<evidence type="ECO:0000256" key="6">
    <source>
        <dbReference type="ARBA" id="ARBA00023136"/>
    </source>
</evidence>
<keyword evidence="6" id="KW-0472">Membrane</keyword>
<evidence type="ECO:0000259" key="8">
    <source>
        <dbReference type="Pfam" id="PF18916"/>
    </source>
</evidence>
<keyword evidence="10" id="KW-1185">Reference proteome</keyword>
<organism evidence="9 10">
    <name type="scientific">Sphingobacterium anhuiense</name>
    <dbReference type="NCBI Taxonomy" id="493780"/>
    <lineage>
        <taxon>Bacteria</taxon>
        <taxon>Pseudomonadati</taxon>
        <taxon>Bacteroidota</taxon>
        <taxon>Sphingobacteriia</taxon>
        <taxon>Sphingobacteriales</taxon>
        <taxon>Sphingobacteriaceae</taxon>
        <taxon>Sphingobacterium</taxon>
    </lineage>
</organism>
<comment type="subcellular location">
    <subcellularLocation>
        <location evidence="1">Membrane</location>
        <topology evidence="1">Multi-pass membrane protein</topology>
    </subcellularLocation>
</comment>
<sequence>MVNGVLIGNGLESPIVNYNMDQILNIRILTILVEDAVYGYTQFMLNIYFFKQFQKVNDRNLDNDRLISDKIKQI</sequence>
<evidence type="ECO:0000256" key="3">
    <source>
        <dbReference type="ARBA" id="ARBA00022692"/>
    </source>
</evidence>
<keyword evidence="5" id="KW-1133">Transmembrane helix</keyword>
<evidence type="ECO:0000256" key="4">
    <source>
        <dbReference type="ARBA" id="ARBA00022746"/>
    </source>
</evidence>
<keyword evidence="7" id="KW-0413">Isomerase</keyword>
<comment type="pathway">
    <text evidence="2">Carotenoid biosynthesis.</text>
</comment>
<protein>
    <submittedName>
        <fullName evidence="9">Lycopene cyclase domain-containing protein</fullName>
    </submittedName>
</protein>
<comment type="caution">
    <text evidence="9">The sequence shown here is derived from an EMBL/GenBank/DDBJ whole genome shotgun (WGS) entry which is preliminary data.</text>
</comment>
<proteinExistence type="predicted"/>